<keyword evidence="2" id="KW-1185">Reference proteome</keyword>
<proteinExistence type="predicted"/>
<evidence type="ECO:0000313" key="1">
    <source>
        <dbReference type="EMBL" id="TRY18766.1"/>
    </source>
</evidence>
<reference evidence="1 2" key="1">
    <citation type="submission" date="2019-07" db="EMBL/GenBank/DDBJ databases">
        <authorList>
            <person name="Zhou L.-Y."/>
        </authorList>
    </citation>
    <scope>NUCLEOTIDE SEQUENCE [LARGE SCALE GENOMIC DNA]</scope>
    <source>
        <strain evidence="1 2">YIM 101269</strain>
    </source>
</reference>
<dbReference type="RefSeq" id="WP_143937658.1">
    <property type="nucleotide sequence ID" value="NZ_VKKG01000002.1"/>
</dbReference>
<evidence type="ECO:0000313" key="2">
    <source>
        <dbReference type="Proteomes" id="UP000317638"/>
    </source>
</evidence>
<name>A0A553K234_9ACTN</name>
<protein>
    <submittedName>
        <fullName evidence="1">Uncharacterized protein</fullName>
    </submittedName>
</protein>
<dbReference type="OrthoDB" id="3728257at2"/>
<comment type="caution">
    <text evidence="1">The sequence shown here is derived from an EMBL/GenBank/DDBJ whole genome shotgun (WGS) entry which is preliminary data.</text>
</comment>
<dbReference type="AlphaFoldDB" id="A0A553K234"/>
<accession>A0A553K234</accession>
<sequence length="108" mass="11717">MSSAAIVFDPASYERAGSIISEATVFIHNEIDNLVASVSDFRILGENDVLGKIVNQLYRAFMEAFGEIVKGLVDGLLDQAQTLQMVGRLYQDTTEAAEALSALVGKDY</sequence>
<dbReference type="EMBL" id="VKKG01000002">
    <property type="protein sequence ID" value="TRY18766.1"/>
    <property type="molecule type" value="Genomic_DNA"/>
</dbReference>
<gene>
    <name evidence="1" type="ORF">FOJ82_06525</name>
</gene>
<organism evidence="1 2">
    <name type="scientific">Tessaracoccus rhinocerotis</name>
    <dbReference type="NCBI Taxonomy" id="1689449"/>
    <lineage>
        <taxon>Bacteria</taxon>
        <taxon>Bacillati</taxon>
        <taxon>Actinomycetota</taxon>
        <taxon>Actinomycetes</taxon>
        <taxon>Propionibacteriales</taxon>
        <taxon>Propionibacteriaceae</taxon>
        <taxon>Tessaracoccus</taxon>
    </lineage>
</organism>
<dbReference type="Proteomes" id="UP000317638">
    <property type="component" value="Unassembled WGS sequence"/>
</dbReference>